<dbReference type="AlphaFoldDB" id="A0A699Z5M7"/>
<dbReference type="CDD" id="cd07302">
    <property type="entry name" value="CHD"/>
    <property type="match status" value="1"/>
</dbReference>
<keyword evidence="7" id="KW-0597">Phosphoprotein</keyword>
<evidence type="ECO:0000256" key="7">
    <source>
        <dbReference type="PROSITE-ProRule" id="PRU00169"/>
    </source>
</evidence>
<dbReference type="InterPro" id="IPR001660">
    <property type="entry name" value="SAM"/>
</dbReference>
<comment type="subcellular location">
    <subcellularLocation>
        <location evidence="1">Membrane</location>
    </subcellularLocation>
</comment>
<dbReference type="Gene3D" id="3.40.50.2300">
    <property type="match status" value="1"/>
</dbReference>
<evidence type="ECO:0000313" key="11">
    <source>
        <dbReference type="EMBL" id="GFH17401.1"/>
    </source>
</evidence>
<name>A0A699Z5M7_HAELA</name>
<evidence type="ECO:0008006" key="13">
    <source>
        <dbReference type="Google" id="ProtNLM"/>
    </source>
</evidence>
<comment type="caution">
    <text evidence="11">The sequence shown here is derived from an EMBL/GenBank/DDBJ whole genome shotgun (WGS) entry which is preliminary data.</text>
</comment>
<dbReference type="InterPro" id="IPR013761">
    <property type="entry name" value="SAM/pointed_sf"/>
</dbReference>
<feature type="region of interest" description="Disordered" evidence="8">
    <location>
        <begin position="414"/>
        <end position="444"/>
    </location>
</feature>
<evidence type="ECO:0000256" key="3">
    <source>
        <dbReference type="ARBA" id="ARBA00022741"/>
    </source>
</evidence>
<dbReference type="SUPFAM" id="SSF47769">
    <property type="entry name" value="SAM/Pointed domain"/>
    <property type="match status" value="1"/>
</dbReference>
<dbReference type="PROSITE" id="PS50125">
    <property type="entry name" value="GUANYLATE_CYCLASE_2"/>
    <property type="match status" value="1"/>
</dbReference>
<dbReference type="InterPro" id="IPR050401">
    <property type="entry name" value="Cyclic_nucleotide_synthase"/>
</dbReference>
<dbReference type="InterPro" id="IPR011006">
    <property type="entry name" value="CheY-like_superfamily"/>
</dbReference>
<dbReference type="CDD" id="cd09487">
    <property type="entry name" value="SAM_superfamily"/>
    <property type="match status" value="1"/>
</dbReference>
<feature type="modified residue" description="4-aspartylphosphate" evidence="7">
    <location>
        <position position="112"/>
    </location>
</feature>
<dbReference type="SMART" id="SM00448">
    <property type="entry name" value="REC"/>
    <property type="match status" value="1"/>
</dbReference>
<dbReference type="SMART" id="SM00454">
    <property type="entry name" value="SAM"/>
    <property type="match status" value="1"/>
</dbReference>
<evidence type="ECO:0000256" key="2">
    <source>
        <dbReference type="ARBA" id="ARBA00022692"/>
    </source>
</evidence>
<evidence type="ECO:0000313" key="12">
    <source>
        <dbReference type="Proteomes" id="UP000485058"/>
    </source>
</evidence>
<dbReference type="GO" id="GO:0007168">
    <property type="term" value="P:receptor guanylyl cyclase signaling pathway"/>
    <property type="evidence" value="ECO:0007669"/>
    <property type="project" value="TreeGrafter"/>
</dbReference>
<evidence type="ECO:0000256" key="5">
    <source>
        <dbReference type="ARBA" id="ARBA00023136"/>
    </source>
</evidence>
<dbReference type="GO" id="GO:0001653">
    <property type="term" value="F:peptide receptor activity"/>
    <property type="evidence" value="ECO:0007669"/>
    <property type="project" value="TreeGrafter"/>
</dbReference>
<dbReference type="PANTHER" id="PTHR11920">
    <property type="entry name" value="GUANYLYL CYCLASE"/>
    <property type="match status" value="1"/>
</dbReference>
<keyword evidence="12" id="KW-1185">Reference proteome</keyword>
<keyword evidence="3" id="KW-0547">Nucleotide-binding</keyword>
<evidence type="ECO:0000256" key="1">
    <source>
        <dbReference type="ARBA" id="ARBA00004370"/>
    </source>
</evidence>
<feature type="non-terminal residue" evidence="11">
    <location>
        <position position="1"/>
    </location>
</feature>
<feature type="domain" description="Response regulatory" evidence="9">
    <location>
        <begin position="61"/>
        <end position="179"/>
    </location>
</feature>
<dbReference type="Gene3D" id="1.10.150.50">
    <property type="entry name" value="Transcription Factor, Ets-1"/>
    <property type="match status" value="1"/>
</dbReference>
<gene>
    <name evidence="11" type="ORF">HaLaN_14031</name>
</gene>
<protein>
    <recommendedName>
        <fullName evidence="13">Guanylate cyclase</fullName>
    </recommendedName>
</protein>
<feature type="compositionally biased region" description="Low complexity" evidence="8">
    <location>
        <begin position="425"/>
        <end position="434"/>
    </location>
</feature>
<sequence>MYTRHALSGSMTRQSASYGPVHHSTCNSPQGETSEIAVYGPPILGLSMDKLAYSAMYGTPLILSVDDEEVNQIVAEEILTSAGYKYARAMDGREALQWLAEQETLPDLVMLDCMMPVMSGHEFCATLRKVIPGSVLPVIMVSAKSDEENIVEGLRSGSNDFVRKPFCRDELLARIETQLRLKSDSWWLAELVNNQDGRETESMKLLKNILPESIIQRMQSGQKFVADSHQHVVILFSDIVGFTNLSSKLPTAEIFLMLSNMFSAFDKLTDRFMVYKVWQGGRRQEKGQGGGQGEGPGDAYMVAAGHDEDPVKAQRGTPIDRVIAMAKAMIDVVRNITAPNGDRLRIRIGVHCGPAFAGVIGSKCPRYCFLGDTVNTASRMESTSFPMVCQVSSSLAAAWEQAPHQLVHAASLAGQAPLPPPTPTAVPLSSPSAARDLGGEGGRQGADQLQQQVVALSARLVLEQQQCAVAQADAAAQRQLAVEASAKLLLLNYEAGHLELEEQQDLQGLGPLGRRMLLRGLRQGDTLTLQHLLSALGLSSFAPAFQHQGVHLYQLLAMEPEQVARLGGLPLGHCLRVYEAVQHLARFLLFTCEAGGGE</sequence>
<evidence type="ECO:0000259" key="9">
    <source>
        <dbReference type="PROSITE" id="PS50110"/>
    </source>
</evidence>
<feature type="domain" description="Guanylate cyclase" evidence="10">
    <location>
        <begin position="233"/>
        <end position="381"/>
    </location>
</feature>
<keyword evidence="4" id="KW-1133">Transmembrane helix</keyword>
<dbReference type="Gene3D" id="3.30.70.1230">
    <property type="entry name" value="Nucleotide cyclase"/>
    <property type="match status" value="1"/>
</dbReference>
<evidence type="ECO:0000256" key="4">
    <source>
        <dbReference type="ARBA" id="ARBA00022989"/>
    </source>
</evidence>
<dbReference type="SUPFAM" id="SSF55073">
    <property type="entry name" value="Nucleotide cyclase"/>
    <property type="match status" value="1"/>
</dbReference>
<proteinExistence type="predicted"/>
<keyword evidence="2" id="KW-0812">Transmembrane</keyword>
<dbReference type="GO" id="GO:0004016">
    <property type="term" value="F:adenylate cyclase activity"/>
    <property type="evidence" value="ECO:0007669"/>
    <property type="project" value="TreeGrafter"/>
</dbReference>
<dbReference type="GO" id="GO:0000160">
    <property type="term" value="P:phosphorelay signal transduction system"/>
    <property type="evidence" value="ECO:0007669"/>
    <property type="project" value="InterPro"/>
</dbReference>
<evidence type="ECO:0000256" key="6">
    <source>
        <dbReference type="ARBA" id="ARBA00023239"/>
    </source>
</evidence>
<accession>A0A699Z5M7</accession>
<dbReference type="SMART" id="SM00044">
    <property type="entry name" value="CYCc"/>
    <property type="match status" value="1"/>
</dbReference>
<dbReference type="SUPFAM" id="SSF52172">
    <property type="entry name" value="CheY-like"/>
    <property type="match status" value="1"/>
</dbReference>
<keyword evidence="5" id="KW-0472">Membrane</keyword>
<dbReference type="PROSITE" id="PS50110">
    <property type="entry name" value="RESPONSE_REGULATORY"/>
    <property type="match status" value="1"/>
</dbReference>
<dbReference type="GO" id="GO:0005886">
    <property type="term" value="C:plasma membrane"/>
    <property type="evidence" value="ECO:0007669"/>
    <property type="project" value="TreeGrafter"/>
</dbReference>
<dbReference type="GO" id="GO:0000166">
    <property type="term" value="F:nucleotide binding"/>
    <property type="evidence" value="ECO:0007669"/>
    <property type="project" value="UniProtKB-KW"/>
</dbReference>
<dbReference type="InterPro" id="IPR001054">
    <property type="entry name" value="A/G_cyclase"/>
</dbReference>
<feature type="region of interest" description="Disordered" evidence="8">
    <location>
        <begin position="1"/>
        <end position="31"/>
    </location>
</feature>
<evidence type="ECO:0000259" key="10">
    <source>
        <dbReference type="PROSITE" id="PS50125"/>
    </source>
</evidence>
<dbReference type="InterPro" id="IPR001789">
    <property type="entry name" value="Sig_transdc_resp-reg_receiver"/>
</dbReference>
<organism evidence="11 12">
    <name type="scientific">Haematococcus lacustris</name>
    <name type="common">Green alga</name>
    <name type="synonym">Haematococcus pluvialis</name>
    <dbReference type="NCBI Taxonomy" id="44745"/>
    <lineage>
        <taxon>Eukaryota</taxon>
        <taxon>Viridiplantae</taxon>
        <taxon>Chlorophyta</taxon>
        <taxon>core chlorophytes</taxon>
        <taxon>Chlorophyceae</taxon>
        <taxon>CS clade</taxon>
        <taxon>Chlamydomonadales</taxon>
        <taxon>Haematococcaceae</taxon>
        <taxon>Haematococcus</taxon>
    </lineage>
</organism>
<dbReference type="Pfam" id="PF00211">
    <property type="entry name" value="Guanylate_cyc"/>
    <property type="match status" value="2"/>
</dbReference>
<dbReference type="Pfam" id="PF00072">
    <property type="entry name" value="Response_reg"/>
    <property type="match status" value="1"/>
</dbReference>
<evidence type="ECO:0000256" key="8">
    <source>
        <dbReference type="SAM" id="MobiDB-lite"/>
    </source>
</evidence>
<dbReference type="PANTHER" id="PTHR11920:SF335">
    <property type="entry name" value="GUANYLATE CYCLASE"/>
    <property type="match status" value="1"/>
</dbReference>
<dbReference type="InterPro" id="IPR029787">
    <property type="entry name" value="Nucleotide_cyclase"/>
</dbReference>
<dbReference type="EMBL" id="BLLF01001142">
    <property type="protein sequence ID" value="GFH17401.1"/>
    <property type="molecule type" value="Genomic_DNA"/>
</dbReference>
<keyword evidence="6" id="KW-0456">Lyase</keyword>
<dbReference type="GO" id="GO:0004383">
    <property type="term" value="F:guanylate cyclase activity"/>
    <property type="evidence" value="ECO:0007669"/>
    <property type="project" value="TreeGrafter"/>
</dbReference>
<reference evidence="11 12" key="1">
    <citation type="submission" date="2020-02" db="EMBL/GenBank/DDBJ databases">
        <title>Draft genome sequence of Haematococcus lacustris strain NIES-144.</title>
        <authorList>
            <person name="Morimoto D."/>
            <person name="Nakagawa S."/>
            <person name="Yoshida T."/>
            <person name="Sawayama S."/>
        </authorList>
    </citation>
    <scope>NUCLEOTIDE SEQUENCE [LARGE SCALE GENOMIC DNA]</scope>
    <source>
        <strain evidence="11 12">NIES-144</strain>
    </source>
</reference>
<dbReference type="Proteomes" id="UP000485058">
    <property type="component" value="Unassembled WGS sequence"/>
</dbReference>